<dbReference type="STRING" id="1381753.V2WXT0"/>
<dbReference type="Proteomes" id="UP000017559">
    <property type="component" value="Unassembled WGS sequence"/>
</dbReference>
<accession>V2WXT0</accession>
<sequence length="110" mass="12544">MQGFNHIALFSPPDSGECKWITQGEWEVVGGVKGVDEERGAVYFEFHKTKFHQEVRGYLGKKVLSTKDSDWEYVLNMNEALARITREYESPTIAHGSITIDGYNLNTMEL</sequence>
<dbReference type="HOGENOM" id="CLU_2171696_0_0_1"/>
<dbReference type="Gene3D" id="2.140.10.30">
    <property type="entry name" value="Dipeptidylpeptidase IV, N-terminal domain"/>
    <property type="match status" value="1"/>
</dbReference>
<protein>
    <submittedName>
        <fullName evidence="2">Dipeptidyl-peptidase and tripeptidyl-peptidase</fullName>
    </submittedName>
</protein>
<evidence type="ECO:0000259" key="1">
    <source>
        <dbReference type="Pfam" id="PF00930"/>
    </source>
</evidence>
<dbReference type="Pfam" id="PF00930">
    <property type="entry name" value="DPPIV_N"/>
    <property type="match status" value="1"/>
</dbReference>
<proteinExistence type="predicted"/>
<name>V2WXT0_MONRO</name>
<organism evidence="2 3">
    <name type="scientific">Moniliophthora roreri (strain MCA 2997)</name>
    <name type="common">Cocoa frosty pod rot fungus</name>
    <name type="synonym">Crinipellis roreri</name>
    <dbReference type="NCBI Taxonomy" id="1381753"/>
    <lineage>
        <taxon>Eukaryota</taxon>
        <taxon>Fungi</taxon>
        <taxon>Dikarya</taxon>
        <taxon>Basidiomycota</taxon>
        <taxon>Agaricomycotina</taxon>
        <taxon>Agaricomycetes</taxon>
        <taxon>Agaricomycetidae</taxon>
        <taxon>Agaricales</taxon>
        <taxon>Marasmiineae</taxon>
        <taxon>Marasmiaceae</taxon>
        <taxon>Moniliophthora</taxon>
    </lineage>
</organism>
<feature type="domain" description="Dipeptidylpeptidase IV N-terminal" evidence="1">
    <location>
        <begin position="2"/>
        <end position="45"/>
    </location>
</feature>
<comment type="caution">
    <text evidence="2">The sequence shown here is derived from an EMBL/GenBank/DDBJ whole genome shotgun (WGS) entry which is preliminary data.</text>
</comment>
<dbReference type="AlphaFoldDB" id="V2WXT0"/>
<dbReference type="OrthoDB" id="16520at2759"/>
<evidence type="ECO:0000313" key="2">
    <source>
        <dbReference type="EMBL" id="ESK86372.1"/>
    </source>
</evidence>
<dbReference type="EMBL" id="AWSO01000938">
    <property type="protein sequence ID" value="ESK86372.1"/>
    <property type="molecule type" value="Genomic_DNA"/>
</dbReference>
<evidence type="ECO:0000313" key="3">
    <source>
        <dbReference type="Proteomes" id="UP000017559"/>
    </source>
</evidence>
<keyword evidence="3" id="KW-1185">Reference proteome</keyword>
<reference evidence="2 3" key="1">
    <citation type="journal article" date="2014" name="BMC Genomics">
        <title>Genome and secretome analysis of the hemibiotrophic fungal pathogen, Moniliophthora roreri, which causes frosty pod rot disease of cacao: mechanisms of the biotrophic and necrotrophic phases.</title>
        <authorList>
            <person name="Meinhardt L.W."/>
            <person name="Costa G.G.L."/>
            <person name="Thomazella D.P.T."/>
            <person name="Teixeira P.J.P.L."/>
            <person name="Carazzolle M.F."/>
            <person name="Schuster S.C."/>
            <person name="Carlson J.E."/>
            <person name="Guiltinan M.J."/>
            <person name="Mieczkowski P."/>
            <person name="Farmer A."/>
            <person name="Ramaraj T."/>
            <person name="Crozier J."/>
            <person name="Davis R.E."/>
            <person name="Shao J."/>
            <person name="Melnick R.L."/>
            <person name="Pereira G.A.G."/>
            <person name="Bailey B.A."/>
        </authorList>
    </citation>
    <scope>NUCLEOTIDE SEQUENCE [LARGE SCALE GENOMIC DNA]</scope>
    <source>
        <strain evidence="2 3">MCA 2997</strain>
    </source>
</reference>
<dbReference type="GO" id="GO:0006508">
    <property type="term" value="P:proteolysis"/>
    <property type="evidence" value="ECO:0007669"/>
    <property type="project" value="InterPro"/>
</dbReference>
<dbReference type="InterPro" id="IPR002469">
    <property type="entry name" value="Peptidase_S9B_N"/>
</dbReference>
<gene>
    <name evidence="2" type="ORF">Moror_5003</name>
</gene>
<dbReference type="KEGG" id="mrr:Moror_5003"/>